<dbReference type="InterPro" id="IPR038765">
    <property type="entry name" value="Papain-like_cys_pep_sf"/>
</dbReference>
<dbReference type="PANTHER" id="PTHR12411">
    <property type="entry name" value="CYSTEINE PROTEASE FAMILY C1-RELATED"/>
    <property type="match status" value="1"/>
</dbReference>
<dbReference type="GO" id="GO:0005764">
    <property type="term" value="C:lysosome"/>
    <property type="evidence" value="ECO:0000318"/>
    <property type="project" value="GO_Central"/>
</dbReference>
<dbReference type="PROSITE" id="PS00640">
    <property type="entry name" value="THIOL_PROTEASE_ASN"/>
    <property type="match status" value="1"/>
</dbReference>
<dbReference type="InterPro" id="IPR025660">
    <property type="entry name" value="Pept_his_AS"/>
</dbReference>
<name>A0A2R6XRK9_MARPO</name>
<dbReference type="SMART" id="SM00848">
    <property type="entry name" value="Inhibitor_I29"/>
    <property type="match status" value="1"/>
</dbReference>
<accession>A0A2R6XRK9</accession>
<dbReference type="EMBL" id="KZ772677">
    <property type="protein sequence ID" value="PTQ48676.1"/>
    <property type="molecule type" value="Genomic_DNA"/>
</dbReference>
<comment type="similarity">
    <text evidence="1">Belongs to the peptidase C1 family.</text>
</comment>
<dbReference type="InterPro" id="IPR000668">
    <property type="entry name" value="Peptidase_C1A_C"/>
</dbReference>
<organism evidence="6 7">
    <name type="scientific">Marchantia polymorpha</name>
    <name type="common">Common liverwort</name>
    <name type="synonym">Marchantia aquatica</name>
    <dbReference type="NCBI Taxonomy" id="3197"/>
    <lineage>
        <taxon>Eukaryota</taxon>
        <taxon>Viridiplantae</taxon>
        <taxon>Streptophyta</taxon>
        <taxon>Embryophyta</taxon>
        <taxon>Marchantiophyta</taxon>
        <taxon>Marchantiopsida</taxon>
        <taxon>Marchantiidae</taxon>
        <taxon>Marchantiales</taxon>
        <taxon>Marchantiaceae</taxon>
        <taxon>Marchantia</taxon>
    </lineage>
</organism>
<evidence type="ECO:0000313" key="7">
    <source>
        <dbReference type="Proteomes" id="UP000244005"/>
    </source>
</evidence>
<protein>
    <submittedName>
        <fullName evidence="6">Uncharacterized protein</fullName>
    </submittedName>
</protein>
<keyword evidence="3" id="KW-0732">Signal</keyword>
<dbReference type="SMART" id="SM00645">
    <property type="entry name" value="Pept_C1"/>
    <property type="match status" value="1"/>
</dbReference>
<dbReference type="Gene3D" id="3.90.70.10">
    <property type="entry name" value="Cysteine proteinases"/>
    <property type="match status" value="1"/>
</dbReference>
<dbReference type="PROSITE" id="PS00639">
    <property type="entry name" value="THIOL_PROTEASE_HIS"/>
    <property type="match status" value="1"/>
</dbReference>
<evidence type="ECO:0000259" key="4">
    <source>
        <dbReference type="SMART" id="SM00645"/>
    </source>
</evidence>
<dbReference type="Pfam" id="PF08246">
    <property type="entry name" value="Inhibitor_I29"/>
    <property type="match status" value="1"/>
</dbReference>
<dbReference type="AlphaFoldDB" id="A0A2R6XRK9"/>
<dbReference type="Gramene" id="Mp1g03230.1">
    <property type="protein sequence ID" value="Mp1g03230.1.cds1"/>
    <property type="gene ID" value="Mp1g03230"/>
</dbReference>
<dbReference type="Pfam" id="PF00112">
    <property type="entry name" value="Peptidase_C1"/>
    <property type="match status" value="1"/>
</dbReference>
<feature type="chain" id="PRO_5018680673" evidence="3">
    <location>
        <begin position="27"/>
        <end position="381"/>
    </location>
</feature>
<evidence type="ECO:0000313" key="6">
    <source>
        <dbReference type="EMBL" id="PTQ48676.1"/>
    </source>
</evidence>
<dbReference type="CDD" id="cd02248">
    <property type="entry name" value="Peptidase_C1A"/>
    <property type="match status" value="1"/>
</dbReference>
<feature type="signal peptide" evidence="3">
    <location>
        <begin position="1"/>
        <end position="26"/>
    </location>
</feature>
<dbReference type="OMA" id="MKGYILM"/>
<dbReference type="PROSITE" id="PS00139">
    <property type="entry name" value="THIOL_PROTEASE_CYS"/>
    <property type="match status" value="1"/>
</dbReference>
<dbReference type="InterPro" id="IPR013128">
    <property type="entry name" value="Peptidase_C1A"/>
</dbReference>
<dbReference type="InterPro" id="IPR000169">
    <property type="entry name" value="Pept_cys_AS"/>
</dbReference>
<evidence type="ECO:0000256" key="1">
    <source>
        <dbReference type="ARBA" id="ARBA00008455"/>
    </source>
</evidence>
<dbReference type="InterPro" id="IPR013201">
    <property type="entry name" value="Prot_inhib_I29"/>
</dbReference>
<evidence type="ECO:0000259" key="5">
    <source>
        <dbReference type="SMART" id="SM00848"/>
    </source>
</evidence>
<keyword evidence="7" id="KW-1185">Reference proteome</keyword>
<feature type="domain" description="Peptidase C1A papain C-terminal" evidence="4">
    <location>
        <begin position="148"/>
        <end position="367"/>
    </location>
</feature>
<evidence type="ECO:0000256" key="2">
    <source>
        <dbReference type="ARBA" id="ARBA00023157"/>
    </source>
</evidence>
<dbReference type="InterPro" id="IPR025661">
    <property type="entry name" value="Pept_asp_AS"/>
</dbReference>
<keyword evidence="2" id="KW-1015">Disulfide bond</keyword>
<dbReference type="FunFam" id="3.90.70.10:FF:000103">
    <property type="entry name" value="Hypothetical LOC496748"/>
    <property type="match status" value="1"/>
</dbReference>
<dbReference type="GO" id="GO:0005615">
    <property type="term" value="C:extracellular space"/>
    <property type="evidence" value="ECO:0000318"/>
    <property type="project" value="GO_Central"/>
</dbReference>
<dbReference type="OrthoDB" id="10253408at2759"/>
<evidence type="ECO:0000256" key="3">
    <source>
        <dbReference type="SAM" id="SignalP"/>
    </source>
</evidence>
<sequence>MGIMRALVAGICFYVVVLGVLRTTAAYIDEDESNLGYVPEDLLSEERINNLFSSWQIRHGKSYVDEPEKLHRMKVFKDNLFYIHAHNSKDSSFKMGLNEFSDLTFEEFSDTMLMKKWDEEEEIDLIDRNLSPRIIRYGDDGAMQRGSPAPAIDWRKKGVVNPIRSQGQCGSCWAFSAIAAVESINAIRTGQLYDLSEQELVDCLTYMGCKGCDGGKVDSAFTFIAKDNKGIDSEEDYPYVAQQAASCDIQKRNNRLVTIDDYAYVTKNSSRALMLAVAQQPVVVYMHASKDFKSYASGIYNGNCSGDHLNHAVVVVGYSTTTKGVPYWIVRNSWATTWGESGYVLMKQTGEDNPGVCGMLRFSVYPIKNGTHDSGDGRKDE</sequence>
<dbReference type="SUPFAM" id="SSF54001">
    <property type="entry name" value="Cysteine proteinases"/>
    <property type="match status" value="1"/>
</dbReference>
<feature type="domain" description="Cathepsin propeptide inhibitor" evidence="5">
    <location>
        <begin position="52"/>
        <end position="108"/>
    </location>
</feature>
<dbReference type="InterPro" id="IPR039417">
    <property type="entry name" value="Peptidase_C1A_papain-like"/>
</dbReference>
<dbReference type="PRINTS" id="PR00705">
    <property type="entry name" value="PAPAIN"/>
</dbReference>
<proteinExistence type="inferred from homology"/>
<dbReference type="Proteomes" id="UP000244005">
    <property type="component" value="Unassembled WGS sequence"/>
</dbReference>
<gene>
    <name evidence="6" type="ORF">MARPO_0005s0284</name>
</gene>
<dbReference type="GO" id="GO:0004197">
    <property type="term" value="F:cysteine-type endopeptidase activity"/>
    <property type="evidence" value="ECO:0000318"/>
    <property type="project" value="GO_Central"/>
</dbReference>
<reference evidence="7" key="1">
    <citation type="journal article" date="2017" name="Cell">
        <title>Insights into land plant evolution garnered from the Marchantia polymorpha genome.</title>
        <authorList>
            <person name="Bowman J.L."/>
            <person name="Kohchi T."/>
            <person name="Yamato K.T."/>
            <person name="Jenkins J."/>
            <person name="Shu S."/>
            <person name="Ishizaki K."/>
            <person name="Yamaoka S."/>
            <person name="Nishihama R."/>
            <person name="Nakamura Y."/>
            <person name="Berger F."/>
            <person name="Adam C."/>
            <person name="Aki S.S."/>
            <person name="Althoff F."/>
            <person name="Araki T."/>
            <person name="Arteaga-Vazquez M.A."/>
            <person name="Balasubrmanian S."/>
            <person name="Barry K."/>
            <person name="Bauer D."/>
            <person name="Boehm C.R."/>
            <person name="Briginshaw L."/>
            <person name="Caballero-Perez J."/>
            <person name="Catarino B."/>
            <person name="Chen F."/>
            <person name="Chiyoda S."/>
            <person name="Chovatia M."/>
            <person name="Davies K.M."/>
            <person name="Delmans M."/>
            <person name="Demura T."/>
            <person name="Dierschke T."/>
            <person name="Dolan L."/>
            <person name="Dorantes-Acosta A.E."/>
            <person name="Eklund D.M."/>
            <person name="Florent S.N."/>
            <person name="Flores-Sandoval E."/>
            <person name="Fujiyama A."/>
            <person name="Fukuzawa H."/>
            <person name="Galik B."/>
            <person name="Grimanelli D."/>
            <person name="Grimwood J."/>
            <person name="Grossniklaus U."/>
            <person name="Hamada T."/>
            <person name="Haseloff J."/>
            <person name="Hetherington A.J."/>
            <person name="Higo A."/>
            <person name="Hirakawa Y."/>
            <person name="Hundley H.N."/>
            <person name="Ikeda Y."/>
            <person name="Inoue K."/>
            <person name="Inoue S.I."/>
            <person name="Ishida S."/>
            <person name="Jia Q."/>
            <person name="Kakita M."/>
            <person name="Kanazawa T."/>
            <person name="Kawai Y."/>
            <person name="Kawashima T."/>
            <person name="Kennedy M."/>
            <person name="Kinose K."/>
            <person name="Kinoshita T."/>
            <person name="Kohara Y."/>
            <person name="Koide E."/>
            <person name="Komatsu K."/>
            <person name="Kopischke S."/>
            <person name="Kubo M."/>
            <person name="Kyozuka J."/>
            <person name="Lagercrantz U."/>
            <person name="Lin S.S."/>
            <person name="Lindquist E."/>
            <person name="Lipzen A.M."/>
            <person name="Lu C.W."/>
            <person name="De Luna E."/>
            <person name="Martienssen R.A."/>
            <person name="Minamino N."/>
            <person name="Mizutani M."/>
            <person name="Mizutani M."/>
            <person name="Mochizuki N."/>
            <person name="Monte I."/>
            <person name="Mosher R."/>
            <person name="Nagasaki H."/>
            <person name="Nakagami H."/>
            <person name="Naramoto S."/>
            <person name="Nishitani K."/>
            <person name="Ohtani M."/>
            <person name="Okamoto T."/>
            <person name="Okumura M."/>
            <person name="Phillips J."/>
            <person name="Pollak B."/>
            <person name="Reinders A."/>
            <person name="Rovekamp M."/>
            <person name="Sano R."/>
            <person name="Sawa S."/>
            <person name="Schmid M.W."/>
            <person name="Shirakawa M."/>
            <person name="Solano R."/>
            <person name="Spunde A."/>
            <person name="Suetsugu N."/>
            <person name="Sugano S."/>
            <person name="Sugiyama A."/>
            <person name="Sun R."/>
            <person name="Suzuki Y."/>
            <person name="Takenaka M."/>
            <person name="Takezawa D."/>
            <person name="Tomogane H."/>
            <person name="Tsuzuki M."/>
            <person name="Ueda T."/>
            <person name="Umeda M."/>
            <person name="Ward J.M."/>
            <person name="Watanabe Y."/>
            <person name="Yazaki K."/>
            <person name="Yokoyama R."/>
            <person name="Yoshitake Y."/>
            <person name="Yotsui I."/>
            <person name="Zachgo S."/>
            <person name="Schmutz J."/>
        </authorList>
    </citation>
    <scope>NUCLEOTIDE SEQUENCE [LARGE SCALE GENOMIC DNA]</scope>
    <source>
        <strain evidence="7">Tak-1</strain>
    </source>
</reference>
<dbReference type="GO" id="GO:0051603">
    <property type="term" value="P:proteolysis involved in protein catabolic process"/>
    <property type="evidence" value="ECO:0000318"/>
    <property type="project" value="GO_Central"/>
</dbReference>